<sequence length="106" mass="11056">MVSTAAWLSFDILSNFRNRNPFARTMSFRPKPTDSLPSNAPPTAYVPPPYSVVVEKPPPPFEAAPGAGAQAEGGALPATTTTSTTSTTPGTGGQPSPAIQRILNMK</sequence>
<reference evidence="2" key="1">
    <citation type="journal article" date="2020" name="Fungal Divers.">
        <title>Resolving the Mortierellaceae phylogeny through synthesis of multi-gene phylogenetics and phylogenomics.</title>
        <authorList>
            <person name="Vandepol N."/>
            <person name="Liber J."/>
            <person name="Desiro A."/>
            <person name="Na H."/>
            <person name="Kennedy M."/>
            <person name="Barry K."/>
            <person name="Grigoriev I.V."/>
            <person name="Miller A.N."/>
            <person name="O'Donnell K."/>
            <person name="Stajich J.E."/>
            <person name="Bonito G."/>
        </authorList>
    </citation>
    <scope>NUCLEOTIDE SEQUENCE</scope>
    <source>
        <strain evidence="2">BC1065</strain>
    </source>
</reference>
<evidence type="ECO:0000256" key="1">
    <source>
        <dbReference type="SAM" id="MobiDB-lite"/>
    </source>
</evidence>
<comment type="caution">
    <text evidence="2">The sequence shown here is derived from an EMBL/GenBank/DDBJ whole genome shotgun (WGS) entry which is preliminary data.</text>
</comment>
<evidence type="ECO:0000313" key="2">
    <source>
        <dbReference type="EMBL" id="KAG0262483.1"/>
    </source>
</evidence>
<evidence type="ECO:0000313" key="3">
    <source>
        <dbReference type="Proteomes" id="UP000807716"/>
    </source>
</evidence>
<protein>
    <submittedName>
        <fullName evidence="2">Uncharacterized protein</fullName>
    </submittedName>
</protein>
<gene>
    <name evidence="2" type="ORF">DFQ27_002312</name>
</gene>
<proteinExistence type="predicted"/>
<feature type="compositionally biased region" description="Low complexity" evidence="1">
    <location>
        <begin position="63"/>
        <end position="97"/>
    </location>
</feature>
<dbReference type="AlphaFoldDB" id="A0A9P6Q8U5"/>
<feature type="region of interest" description="Disordered" evidence="1">
    <location>
        <begin position="56"/>
        <end position="106"/>
    </location>
</feature>
<name>A0A9P6Q8U5_9FUNG</name>
<keyword evidence="3" id="KW-1185">Reference proteome</keyword>
<organism evidence="2 3">
    <name type="scientific">Actinomortierella ambigua</name>
    <dbReference type="NCBI Taxonomy" id="1343610"/>
    <lineage>
        <taxon>Eukaryota</taxon>
        <taxon>Fungi</taxon>
        <taxon>Fungi incertae sedis</taxon>
        <taxon>Mucoromycota</taxon>
        <taxon>Mortierellomycotina</taxon>
        <taxon>Mortierellomycetes</taxon>
        <taxon>Mortierellales</taxon>
        <taxon>Mortierellaceae</taxon>
        <taxon>Actinomortierella</taxon>
    </lineage>
</organism>
<dbReference type="EMBL" id="JAAAJB010000186">
    <property type="protein sequence ID" value="KAG0262483.1"/>
    <property type="molecule type" value="Genomic_DNA"/>
</dbReference>
<dbReference type="Proteomes" id="UP000807716">
    <property type="component" value="Unassembled WGS sequence"/>
</dbReference>
<accession>A0A9P6Q8U5</accession>